<keyword evidence="1" id="KW-0732">Signal</keyword>
<name>A0A565BB21_9BRAS</name>
<gene>
    <name evidence="2" type="ORF">ANE_LOCUS8461</name>
</gene>
<organism evidence="2 3">
    <name type="scientific">Arabis nemorensis</name>
    <dbReference type="NCBI Taxonomy" id="586526"/>
    <lineage>
        <taxon>Eukaryota</taxon>
        <taxon>Viridiplantae</taxon>
        <taxon>Streptophyta</taxon>
        <taxon>Embryophyta</taxon>
        <taxon>Tracheophyta</taxon>
        <taxon>Spermatophyta</taxon>
        <taxon>Magnoliopsida</taxon>
        <taxon>eudicotyledons</taxon>
        <taxon>Gunneridae</taxon>
        <taxon>Pentapetalae</taxon>
        <taxon>rosids</taxon>
        <taxon>malvids</taxon>
        <taxon>Brassicales</taxon>
        <taxon>Brassicaceae</taxon>
        <taxon>Arabideae</taxon>
        <taxon>Arabis</taxon>
    </lineage>
</organism>
<reference evidence="2" key="1">
    <citation type="submission" date="2019-07" db="EMBL/GenBank/DDBJ databases">
        <authorList>
            <person name="Dittberner H."/>
        </authorList>
    </citation>
    <scope>NUCLEOTIDE SEQUENCE [LARGE SCALE GENOMIC DNA]</scope>
</reference>
<evidence type="ECO:0000313" key="2">
    <source>
        <dbReference type="EMBL" id="VVA98016.1"/>
    </source>
</evidence>
<dbReference type="EMBL" id="CABITT030000003">
    <property type="protein sequence ID" value="VVA98016.1"/>
    <property type="molecule type" value="Genomic_DNA"/>
</dbReference>
<dbReference type="Proteomes" id="UP000489600">
    <property type="component" value="Unassembled WGS sequence"/>
</dbReference>
<protein>
    <recommendedName>
        <fullName evidence="4">Secreted protein</fullName>
    </recommendedName>
</protein>
<dbReference type="AlphaFoldDB" id="A0A565BB21"/>
<evidence type="ECO:0000256" key="1">
    <source>
        <dbReference type="SAM" id="SignalP"/>
    </source>
</evidence>
<proteinExistence type="predicted"/>
<sequence>MNAFSVYMYGAPCLLILCYAASMCRRDCSFAPFANDFHLVQQCVYSSMPISSHQAVASADELLAIFTVIAHSADEAVFSNLGYAYPVVLIRITHYAGHFSS</sequence>
<feature type="signal peptide" evidence="1">
    <location>
        <begin position="1"/>
        <end position="20"/>
    </location>
</feature>
<accession>A0A565BB21</accession>
<keyword evidence="3" id="KW-1185">Reference proteome</keyword>
<comment type="caution">
    <text evidence="2">The sequence shown here is derived from an EMBL/GenBank/DDBJ whole genome shotgun (WGS) entry which is preliminary data.</text>
</comment>
<feature type="chain" id="PRO_5022028090" description="Secreted protein" evidence="1">
    <location>
        <begin position="21"/>
        <end position="101"/>
    </location>
</feature>
<evidence type="ECO:0008006" key="4">
    <source>
        <dbReference type="Google" id="ProtNLM"/>
    </source>
</evidence>
<evidence type="ECO:0000313" key="3">
    <source>
        <dbReference type="Proteomes" id="UP000489600"/>
    </source>
</evidence>